<dbReference type="EMBL" id="JACWMW010000003">
    <property type="protein sequence ID" value="MBD1386573.1"/>
    <property type="molecule type" value="Genomic_DNA"/>
</dbReference>
<dbReference type="Gene3D" id="1.50.10.10">
    <property type="match status" value="1"/>
</dbReference>
<name>A0ABR7X7L0_9SPHI</name>
<evidence type="ECO:0000256" key="2">
    <source>
        <dbReference type="ARBA" id="ARBA00023235"/>
    </source>
</evidence>
<dbReference type="InterPro" id="IPR034116">
    <property type="entry name" value="AGE_dom"/>
</dbReference>
<keyword evidence="4" id="KW-1185">Reference proteome</keyword>
<dbReference type="SUPFAM" id="SSF48208">
    <property type="entry name" value="Six-hairpin glycosidases"/>
    <property type="match status" value="1"/>
</dbReference>
<protein>
    <submittedName>
        <fullName evidence="3">AGE family epimerase/isomerase</fullName>
    </submittedName>
</protein>
<dbReference type="CDD" id="cd00249">
    <property type="entry name" value="AGE"/>
    <property type="match status" value="1"/>
</dbReference>
<dbReference type="InterPro" id="IPR008928">
    <property type="entry name" value="6-hairpin_glycosidase_sf"/>
</dbReference>
<dbReference type="PANTHER" id="PTHR15108">
    <property type="entry name" value="N-ACYLGLUCOSAMINE-2-EPIMERASE"/>
    <property type="match status" value="1"/>
</dbReference>
<evidence type="ECO:0000313" key="4">
    <source>
        <dbReference type="Proteomes" id="UP000618754"/>
    </source>
</evidence>
<dbReference type="Pfam" id="PF07221">
    <property type="entry name" value="GlcNAc_2-epim"/>
    <property type="match status" value="1"/>
</dbReference>
<dbReference type="RefSeq" id="WP_191176416.1">
    <property type="nucleotide sequence ID" value="NZ_JACWMW010000003.1"/>
</dbReference>
<dbReference type="InterPro" id="IPR010819">
    <property type="entry name" value="AGE/CE"/>
</dbReference>
<comment type="caution">
    <text evidence="3">The sequence shown here is derived from an EMBL/GenBank/DDBJ whole genome shotgun (WGS) entry which is preliminary data.</text>
</comment>
<evidence type="ECO:0000256" key="1">
    <source>
        <dbReference type="ARBA" id="ARBA00008558"/>
    </source>
</evidence>
<dbReference type="Proteomes" id="UP000618754">
    <property type="component" value="Unassembled WGS sequence"/>
</dbReference>
<organism evidence="3 4">
    <name type="scientific">Mucilaginibacter rigui</name>
    <dbReference type="NCBI Taxonomy" id="534635"/>
    <lineage>
        <taxon>Bacteria</taxon>
        <taxon>Pseudomonadati</taxon>
        <taxon>Bacteroidota</taxon>
        <taxon>Sphingobacteriia</taxon>
        <taxon>Sphingobacteriales</taxon>
        <taxon>Sphingobacteriaceae</taxon>
        <taxon>Mucilaginibacter</taxon>
    </lineage>
</organism>
<reference evidence="3 4" key="1">
    <citation type="submission" date="2020-09" db="EMBL/GenBank/DDBJ databases">
        <title>Novel species of Mucilaginibacter isolated from a glacier on the Tibetan Plateau.</title>
        <authorList>
            <person name="Liu Q."/>
            <person name="Xin Y.-H."/>
        </authorList>
    </citation>
    <scope>NUCLEOTIDE SEQUENCE [LARGE SCALE GENOMIC DNA]</scope>
    <source>
        <strain evidence="3 4">CGMCC 1.13878</strain>
    </source>
</reference>
<gene>
    <name evidence="3" type="ORF">IDJ75_14900</name>
</gene>
<comment type="similarity">
    <text evidence="1">Belongs to the N-acylglucosamine 2-epimerase family.</text>
</comment>
<sequence>MINNAIMFSEYAKVYRDNLLNDVIPFWLNNSADDELGGYFTCLDTKGKVFDTDKFVWLQGRQVWTFAMLYNNVEQKQEWLDFALHGASFLLKHGRDTNGNWYFSLNRSGVPLTQPYNIFSDCFAAMAFAQLYKATQNELYKTIAIDTFNNILRKKDDPKRGYNKAFPGTRPLQGFSLPMILCNLVLEMEFLLDAKIVEKTINEGIEKVMDVFYQPDLGLILESVTPNGDFSDSFDGRLVNPGHSLEAMWFIMDLADRKKDNQLMKKAVDIAIDTLVYGWDEEFGGIFYFKDVKGHPPLQLEWDQKLWWVHIETLITLIKGYYHTNDERCLVWFKKVHDYTFAHFPDAENGEWFGYLNRQGEVLMQLKGGKWKGCFHIPRGLLQCSNVLQSLAEMQKNPILINA</sequence>
<dbReference type="InterPro" id="IPR012341">
    <property type="entry name" value="6hp_glycosidase-like_sf"/>
</dbReference>
<accession>A0ABR7X7L0</accession>
<keyword evidence="2" id="KW-0413">Isomerase</keyword>
<evidence type="ECO:0000313" key="3">
    <source>
        <dbReference type="EMBL" id="MBD1386573.1"/>
    </source>
</evidence>
<proteinExistence type="inferred from homology"/>